<gene>
    <name evidence="1" type="ORF">WKW80_15255</name>
</gene>
<dbReference type="PANTHER" id="PTHR42280">
    <property type="entry name" value="CITG FAMILY PROTEIN"/>
    <property type="match status" value="1"/>
</dbReference>
<dbReference type="EMBL" id="JBBKZV010000007">
    <property type="protein sequence ID" value="MEJ8823376.1"/>
    <property type="molecule type" value="Genomic_DNA"/>
</dbReference>
<dbReference type="PANTHER" id="PTHR42280:SF1">
    <property type="entry name" value="CITG FAMILY PROTEIN"/>
    <property type="match status" value="1"/>
</dbReference>
<sequence>MSAADIPQRATQRARACFLEACALDVAVRKPGNVSRASPGHGMTAEIFIASAEAASGPLFEAGASVGERIEAATEATWAVAGCNTNLGIVLLCAPIACAIDRRPDAASATPLRTAIEDVLAALGVVDAQAAYRAIARASPGGLGTAPDEDVRQPPTVGLRAAMALAADRDSIARLYRDGYGLLFEIGAASLGAGFSLGVKGRVPGVRTTAAVQRLYLSLLGSIADSHIVRIHGEAVAHTVMSAAQGWLARACGSAELDADPEFAAWDDALKAARINPGTTADLTVAALLLAGLATPP</sequence>
<name>A0ABU8VZY2_9BURK</name>
<keyword evidence="2" id="KW-1185">Reference proteome</keyword>
<dbReference type="RefSeq" id="WP_340364424.1">
    <property type="nucleotide sequence ID" value="NZ_JBBKZV010000007.1"/>
</dbReference>
<dbReference type="Proteomes" id="UP001363010">
    <property type="component" value="Unassembled WGS sequence"/>
</dbReference>
<evidence type="ECO:0000313" key="1">
    <source>
        <dbReference type="EMBL" id="MEJ8823376.1"/>
    </source>
</evidence>
<organism evidence="1 2">
    <name type="scientific">Variovorax humicola</name>
    <dbReference type="NCBI Taxonomy" id="1769758"/>
    <lineage>
        <taxon>Bacteria</taxon>
        <taxon>Pseudomonadati</taxon>
        <taxon>Pseudomonadota</taxon>
        <taxon>Betaproteobacteria</taxon>
        <taxon>Burkholderiales</taxon>
        <taxon>Comamonadaceae</taxon>
        <taxon>Variovorax</taxon>
    </lineage>
</organism>
<proteinExistence type="predicted"/>
<protein>
    <submittedName>
        <fullName evidence="1">Triphosphoribosyl-dephospho-CoA synthase</fullName>
    </submittedName>
</protein>
<comment type="caution">
    <text evidence="1">The sequence shown here is derived from an EMBL/GenBank/DDBJ whole genome shotgun (WGS) entry which is preliminary data.</text>
</comment>
<evidence type="ECO:0000313" key="2">
    <source>
        <dbReference type="Proteomes" id="UP001363010"/>
    </source>
</evidence>
<reference evidence="1 2" key="1">
    <citation type="submission" date="2024-03" db="EMBL/GenBank/DDBJ databases">
        <title>Novel species of the genus Variovorax.</title>
        <authorList>
            <person name="Liu Q."/>
            <person name="Xin Y.-H."/>
        </authorList>
    </citation>
    <scope>NUCLEOTIDE SEQUENCE [LARGE SCALE GENOMIC DNA]</scope>
    <source>
        <strain evidence="1 2">KACC 18501</strain>
    </source>
</reference>
<dbReference type="Gene3D" id="1.10.4200.10">
    <property type="entry name" value="Triphosphoribosyl-dephospho-CoA protein"/>
    <property type="match status" value="1"/>
</dbReference>
<dbReference type="InterPro" id="IPR002736">
    <property type="entry name" value="CitG"/>
</dbReference>
<dbReference type="Pfam" id="PF01874">
    <property type="entry name" value="CitG"/>
    <property type="match status" value="1"/>
</dbReference>
<accession>A0ABU8VZY2</accession>